<evidence type="ECO:0000313" key="3">
    <source>
        <dbReference type="Proteomes" id="UP000054270"/>
    </source>
</evidence>
<sequence>MKGCCISIGGGSGGAEPRTGARGRRTVRRTGGEEIGWRWLSAGAKQGADAEAYEVLNDMEMQEGVSGDQPASIRIQRRRAPMRLDAGTEEVLQESGFGTQWTGQRRSVGVIWKPRFALEVVTLVEKCTTSKLVGAARCEICIWWRRGTK</sequence>
<gene>
    <name evidence="2" type="ORF">HYPSUDRAFT_673073</name>
</gene>
<dbReference type="Proteomes" id="UP000054270">
    <property type="component" value="Unassembled WGS sequence"/>
</dbReference>
<keyword evidence="3" id="KW-1185">Reference proteome</keyword>
<dbReference type="AlphaFoldDB" id="A0A0D2NT46"/>
<accession>A0A0D2NT46</accession>
<name>A0A0D2NT46_HYPSF</name>
<feature type="region of interest" description="Disordered" evidence="1">
    <location>
        <begin position="1"/>
        <end position="24"/>
    </location>
</feature>
<evidence type="ECO:0000256" key="1">
    <source>
        <dbReference type="SAM" id="MobiDB-lite"/>
    </source>
</evidence>
<reference evidence="3" key="1">
    <citation type="submission" date="2014-04" db="EMBL/GenBank/DDBJ databases">
        <title>Evolutionary Origins and Diversification of the Mycorrhizal Mutualists.</title>
        <authorList>
            <consortium name="DOE Joint Genome Institute"/>
            <consortium name="Mycorrhizal Genomics Consortium"/>
            <person name="Kohler A."/>
            <person name="Kuo A."/>
            <person name="Nagy L.G."/>
            <person name="Floudas D."/>
            <person name="Copeland A."/>
            <person name="Barry K.W."/>
            <person name="Cichocki N."/>
            <person name="Veneault-Fourrey C."/>
            <person name="LaButti K."/>
            <person name="Lindquist E.A."/>
            <person name="Lipzen A."/>
            <person name="Lundell T."/>
            <person name="Morin E."/>
            <person name="Murat C."/>
            <person name="Riley R."/>
            <person name="Ohm R."/>
            <person name="Sun H."/>
            <person name="Tunlid A."/>
            <person name="Henrissat B."/>
            <person name="Grigoriev I.V."/>
            <person name="Hibbett D.S."/>
            <person name="Martin F."/>
        </authorList>
    </citation>
    <scope>NUCLEOTIDE SEQUENCE [LARGE SCALE GENOMIC DNA]</scope>
    <source>
        <strain evidence="3">FD-334 SS-4</strain>
    </source>
</reference>
<evidence type="ECO:0000313" key="2">
    <source>
        <dbReference type="EMBL" id="KJA22054.1"/>
    </source>
</evidence>
<organism evidence="2 3">
    <name type="scientific">Hypholoma sublateritium (strain FD-334 SS-4)</name>
    <dbReference type="NCBI Taxonomy" id="945553"/>
    <lineage>
        <taxon>Eukaryota</taxon>
        <taxon>Fungi</taxon>
        <taxon>Dikarya</taxon>
        <taxon>Basidiomycota</taxon>
        <taxon>Agaricomycotina</taxon>
        <taxon>Agaricomycetes</taxon>
        <taxon>Agaricomycetidae</taxon>
        <taxon>Agaricales</taxon>
        <taxon>Agaricineae</taxon>
        <taxon>Strophariaceae</taxon>
        <taxon>Hypholoma</taxon>
    </lineage>
</organism>
<protein>
    <submittedName>
        <fullName evidence="2">Uncharacterized protein</fullName>
    </submittedName>
</protein>
<dbReference type="EMBL" id="KN817553">
    <property type="protein sequence ID" value="KJA22054.1"/>
    <property type="molecule type" value="Genomic_DNA"/>
</dbReference>
<proteinExistence type="predicted"/>